<dbReference type="EMBL" id="PDWN01000020">
    <property type="protein sequence ID" value="KAF1691832.1"/>
    <property type="molecule type" value="Genomic_DNA"/>
</dbReference>
<evidence type="ECO:0000313" key="2">
    <source>
        <dbReference type="EMBL" id="KAF1691832.1"/>
    </source>
</evidence>
<comment type="caution">
    <text evidence="2">The sequence shown here is derived from an EMBL/GenBank/DDBJ whole genome shotgun (WGS) entry which is preliminary data.</text>
</comment>
<protein>
    <recommendedName>
        <fullName evidence="1">TPM domain-containing protein</fullName>
    </recommendedName>
</protein>
<dbReference type="Proteomes" id="UP000788419">
    <property type="component" value="Unassembled WGS sequence"/>
</dbReference>
<reference evidence="2 3" key="1">
    <citation type="submission" date="2017-10" db="EMBL/GenBank/DDBJ databases">
        <title>Whole genome sequencing of members of genus Pseudoxanthomonas.</title>
        <authorList>
            <person name="Kumar S."/>
            <person name="Bansal K."/>
            <person name="Kaur A."/>
            <person name="Patil P."/>
            <person name="Sharma S."/>
            <person name="Patil P.B."/>
        </authorList>
    </citation>
    <scope>NUCLEOTIDE SEQUENCE [LARGE SCALE GENOMIC DNA]</scope>
    <source>
        <strain evidence="2 3">DSM 17801</strain>
    </source>
</reference>
<name>A0ABQ6Z3N5_9GAMM</name>
<accession>A0ABQ6Z3N5</accession>
<dbReference type="PANTHER" id="PTHR30373">
    <property type="entry name" value="UPF0603 PROTEIN YGCG"/>
    <property type="match status" value="1"/>
</dbReference>
<dbReference type="InterPro" id="IPR007621">
    <property type="entry name" value="TPM_dom"/>
</dbReference>
<proteinExistence type="predicted"/>
<dbReference type="RefSeq" id="WP_162411548.1">
    <property type="nucleotide sequence ID" value="NZ_PDWN01000020.1"/>
</dbReference>
<dbReference type="Gene3D" id="3.10.310.50">
    <property type="match status" value="1"/>
</dbReference>
<organism evidence="2 3">
    <name type="scientific">Pseudoxanthomonas daejeonensis</name>
    <dbReference type="NCBI Taxonomy" id="266062"/>
    <lineage>
        <taxon>Bacteria</taxon>
        <taxon>Pseudomonadati</taxon>
        <taxon>Pseudomonadota</taxon>
        <taxon>Gammaproteobacteria</taxon>
        <taxon>Lysobacterales</taxon>
        <taxon>Lysobacteraceae</taxon>
        <taxon>Pseudoxanthomonas</taxon>
    </lineage>
</organism>
<evidence type="ECO:0000259" key="1">
    <source>
        <dbReference type="Pfam" id="PF04536"/>
    </source>
</evidence>
<keyword evidence="3" id="KW-1185">Reference proteome</keyword>
<sequence length="161" mass="17582">MRWLRHLFAPSAARRFPAARLERIAAAIASGERLHDGEVVFAVEAGVPWRALVDGMAPRERAHEVFARLRVWDTGSNNGVLLYLLLADHAIEIVADRGLHGRVADAEWEAVCHALEQAMAGGEALESAVVAGIERISILLARHYPATGASRDELPDRPVLL</sequence>
<dbReference type="PANTHER" id="PTHR30373:SF8">
    <property type="entry name" value="BLL7265 PROTEIN"/>
    <property type="match status" value="1"/>
</dbReference>
<dbReference type="Pfam" id="PF04536">
    <property type="entry name" value="TPM_phosphatase"/>
    <property type="match status" value="1"/>
</dbReference>
<feature type="domain" description="TPM" evidence="1">
    <location>
        <begin position="19"/>
        <end position="136"/>
    </location>
</feature>
<evidence type="ECO:0000313" key="3">
    <source>
        <dbReference type="Proteomes" id="UP000788419"/>
    </source>
</evidence>
<gene>
    <name evidence="2" type="ORF">CSC65_15685</name>
</gene>